<dbReference type="EMBL" id="CM047743">
    <property type="protein sequence ID" value="KAJ0030842.1"/>
    <property type="molecule type" value="Genomic_DNA"/>
</dbReference>
<organism evidence="1 2">
    <name type="scientific">Pistacia integerrima</name>
    <dbReference type="NCBI Taxonomy" id="434235"/>
    <lineage>
        <taxon>Eukaryota</taxon>
        <taxon>Viridiplantae</taxon>
        <taxon>Streptophyta</taxon>
        <taxon>Embryophyta</taxon>
        <taxon>Tracheophyta</taxon>
        <taxon>Spermatophyta</taxon>
        <taxon>Magnoliopsida</taxon>
        <taxon>eudicotyledons</taxon>
        <taxon>Gunneridae</taxon>
        <taxon>Pentapetalae</taxon>
        <taxon>rosids</taxon>
        <taxon>malvids</taxon>
        <taxon>Sapindales</taxon>
        <taxon>Anacardiaceae</taxon>
        <taxon>Pistacia</taxon>
    </lineage>
</organism>
<sequence>MNNTSQALLVPSEAKVHRITTHVDLEWNENATSQSILGNKVNYSVLSSMTDRRVVTDGLLPKIVPVKLEKYCSLADGMESWSAWWWLLVVVGVSVIDPDKKCSYKLGRQQLQVGDSAGGTWQRQSVTGLVKETAIW</sequence>
<comment type="caution">
    <text evidence="1">The sequence shown here is derived from an EMBL/GenBank/DDBJ whole genome shotgun (WGS) entry which is preliminary data.</text>
</comment>
<evidence type="ECO:0000313" key="2">
    <source>
        <dbReference type="Proteomes" id="UP001163603"/>
    </source>
</evidence>
<dbReference type="Proteomes" id="UP001163603">
    <property type="component" value="Chromosome 8"/>
</dbReference>
<gene>
    <name evidence="1" type="ORF">Pint_14629</name>
</gene>
<protein>
    <submittedName>
        <fullName evidence="1">Uncharacterized protein</fullName>
    </submittedName>
</protein>
<accession>A0ACC0Y6E2</accession>
<proteinExistence type="predicted"/>
<name>A0ACC0Y6E2_9ROSI</name>
<evidence type="ECO:0000313" key="1">
    <source>
        <dbReference type="EMBL" id="KAJ0030842.1"/>
    </source>
</evidence>
<reference evidence="2" key="1">
    <citation type="journal article" date="2023" name="G3 (Bethesda)">
        <title>Genome assembly and association tests identify interacting loci associated with vigor, precocity, and sex in interspecific pistachio rootstocks.</title>
        <authorList>
            <person name="Palmer W."/>
            <person name="Jacygrad E."/>
            <person name="Sagayaradj S."/>
            <person name="Cavanaugh K."/>
            <person name="Han R."/>
            <person name="Bertier L."/>
            <person name="Beede B."/>
            <person name="Kafkas S."/>
            <person name="Golino D."/>
            <person name="Preece J."/>
            <person name="Michelmore R."/>
        </authorList>
    </citation>
    <scope>NUCLEOTIDE SEQUENCE [LARGE SCALE GENOMIC DNA]</scope>
</reference>
<keyword evidence="2" id="KW-1185">Reference proteome</keyword>